<evidence type="ECO:0000256" key="2">
    <source>
        <dbReference type="ARBA" id="ARBA00007884"/>
    </source>
</evidence>
<organism evidence="6 7">
    <name type="scientific">Lentinula lateritia</name>
    <dbReference type="NCBI Taxonomy" id="40482"/>
    <lineage>
        <taxon>Eukaryota</taxon>
        <taxon>Fungi</taxon>
        <taxon>Dikarya</taxon>
        <taxon>Basidiomycota</taxon>
        <taxon>Agaricomycotina</taxon>
        <taxon>Agaricomycetes</taxon>
        <taxon>Agaricomycetidae</taxon>
        <taxon>Agaricales</taxon>
        <taxon>Marasmiineae</taxon>
        <taxon>Omphalotaceae</taxon>
        <taxon>Lentinula</taxon>
    </lineage>
</organism>
<dbReference type="SUPFAM" id="SSF49785">
    <property type="entry name" value="Galactose-binding domain-like"/>
    <property type="match status" value="1"/>
</dbReference>
<evidence type="ECO:0000256" key="1">
    <source>
        <dbReference type="ARBA" id="ARBA00004173"/>
    </source>
</evidence>
<dbReference type="PANTHER" id="PTHR13194:SF18">
    <property type="entry name" value="COMPLEX I INTERMEDIATE-ASSOCIATED PROTEIN 30, MITOCHONDRIAL"/>
    <property type="match status" value="1"/>
</dbReference>
<reference evidence="6" key="2">
    <citation type="journal article" date="2023" name="Proc. Natl. Acad. Sci. U.S.A.">
        <title>A global phylogenomic analysis of the shiitake genus Lentinula.</title>
        <authorList>
            <person name="Sierra-Patev S."/>
            <person name="Min B."/>
            <person name="Naranjo-Ortiz M."/>
            <person name="Looney B."/>
            <person name="Konkel Z."/>
            <person name="Slot J.C."/>
            <person name="Sakamoto Y."/>
            <person name="Steenwyk J.L."/>
            <person name="Rokas A."/>
            <person name="Carro J."/>
            <person name="Camarero S."/>
            <person name="Ferreira P."/>
            <person name="Molpeceres G."/>
            <person name="Ruiz-Duenas F.J."/>
            <person name="Serrano A."/>
            <person name="Henrissat B."/>
            <person name="Drula E."/>
            <person name="Hughes K.W."/>
            <person name="Mata J.L."/>
            <person name="Ishikawa N.K."/>
            <person name="Vargas-Isla R."/>
            <person name="Ushijima S."/>
            <person name="Smith C.A."/>
            <person name="Donoghue J."/>
            <person name="Ahrendt S."/>
            <person name="Andreopoulos W."/>
            <person name="He G."/>
            <person name="LaButti K."/>
            <person name="Lipzen A."/>
            <person name="Ng V."/>
            <person name="Riley R."/>
            <person name="Sandor L."/>
            <person name="Barry K."/>
            <person name="Martinez A.T."/>
            <person name="Xiao Y."/>
            <person name="Gibbons J.G."/>
            <person name="Terashima K."/>
            <person name="Grigoriev I.V."/>
            <person name="Hibbett D."/>
        </authorList>
    </citation>
    <scope>NUCLEOTIDE SEQUENCE</scope>
    <source>
        <strain evidence="6">Sp2 HRB7682 ss15</strain>
    </source>
</reference>
<comment type="subcellular location">
    <subcellularLocation>
        <location evidence="1">Mitochondrion</location>
    </subcellularLocation>
</comment>
<dbReference type="Proteomes" id="UP001150238">
    <property type="component" value="Unassembled WGS sequence"/>
</dbReference>
<protein>
    <submittedName>
        <fullName evidence="6">Complex I intermediate-associated protein 30-domain-containing protein</fullName>
    </submittedName>
</protein>
<dbReference type="GO" id="GO:0010257">
    <property type="term" value="P:NADH dehydrogenase complex assembly"/>
    <property type="evidence" value="ECO:0007669"/>
    <property type="project" value="TreeGrafter"/>
</dbReference>
<dbReference type="GO" id="GO:0006120">
    <property type="term" value="P:mitochondrial electron transport, NADH to ubiquinone"/>
    <property type="evidence" value="ECO:0007669"/>
    <property type="project" value="TreeGrafter"/>
</dbReference>
<keyword evidence="3" id="KW-0496">Mitochondrion</keyword>
<sequence>MQSWRQIYWGRTRKQFVDGLTDILKMTGADPPSRAPHTLFSFNSQEDLRMYATGCDADIGGNSTVNLDLDEASAPHTHIQTHNARTTHATAKFWGDMRLDVRPQYQGRVRGGYAAFRNKPRPTLFGDILDNIEFHEYLALRLRVSGDPITHNSYFVNLQTNGPITTDVWQHRLFFRKKNEWEDVFIPFRNFVRTNNGELSEIQLEMSPHLRSVGISLLGGNSAVSGKYQLNIDSIRIVNEEDAVSDLGNLA</sequence>
<feature type="domain" description="NADH:ubiquinone oxidoreductase intermediate-associated protein 30" evidence="5">
    <location>
        <begin position="40"/>
        <end position="232"/>
    </location>
</feature>
<dbReference type="InterPro" id="IPR013857">
    <property type="entry name" value="NADH-UbQ_OxRdtase-assoc_prot30"/>
</dbReference>
<dbReference type="GO" id="GO:0051082">
    <property type="term" value="F:unfolded protein binding"/>
    <property type="evidence" value="ECO:0007669"/>
    <property type="project" value="TreeGrafter"/>
</dbReference>
<dbReference type="PANTHER" id="PTHR13194">
    <property type="entry name" value="COMPLEX I INTERMEDIATE-ASSOCIATED PROTEIN 30"/>
    <property type="match status" value="1"/>
</dbReference>
<evidence type="ECO:0000313" key="7">
    <source>
        <dbReference type="Proteomes" id="UP001150238"/>
    </source>
</evidence>
<comment type="caution">
    <text evidence="6">The sequence shown here is derived from an EMBL/GenBank/DDBJ whole genome shotgun (WGS) entry which is preliminary data.</text>
</comment>
<reference evidence="6" key="1">
    <citation type="submission" date="2022-08" db="EMBL/GenBank/DDBJ databases">
        <authorList>
            <consortium name="DOE Joint Genome Institute"/>
            <person name="Min B."/>
            <person name="Riley R."/>
            <person name="Sierra-Patev S."/>
            <person name="Naranjo-Ortiz M."/>
            <person name="Looney B."/>
            <person name="Konkel Z."/>
            <person name="Slot J.C."/>
            <person name="Sakamoto Y."/>
            <person name="Steenwyk J.L."/>
            <person name="Rokas A."/>
            <person name="Carro J."/>
            <person name="Camarero S."/>
            <person name="Ferreira P."/>
            <person name="Molpeceres G."/>
            <person name="Ruiz-Duenas F.J."/>
            <person name="Serrano A."/>
            <person name="Henrissat B."/>
            <person name="Drula E."/>
            <person name="Hughes K.W."/>
            <person name="Mata J.L."/>
            <person name="Ishikawa N.K."/>
            <person name="Vargas-Isla R."/>
            <person name="Ushijima S."/>
            <person name="Smith C.A."/>
            <person name="Ahrendt S."/>
            <person name="Andreopoulos W."/>
            <person name="He G."/>
            <person name="Labutti K."/>
            <person name="Lipzen A."/>
            <person name="Ng V."/>
            <person name="Sandor L."/>
            <person name="Barry K."/>
            <person name="Martinez A.T."/>
            <person name="Xiao Y."/>
            <person name="Gibbons J.G."/>
            <person name="Terashima K."/>
            <person name="Hibbett D.S."/>
            <person name="Grigoriev I.V."/>
        </authorList>
    </citation>
    <scope>NUCLEOTIDE SEQUENCE</scope>
    <source>
        <strain evidence="6">Sp2 HRB7682 ss15</strain>
    </source>
</reference>
<name>A0A9W8ZNX0_9AGAR</name>
<accession>A0A9W8ZNX0</accession>
<dbReference type="AlphaFoldDB" id="A0A9W8ZNX0"/>
<evidence type="ECO:0000259" key="5">
    <source>
        <dbReference type="Pfam" id="PF08547"/>
    </source>
</evidence>
<evidence type="ECO:0000256" key="4">
    <source>
        <dbReference type="ARBA" id="ARBA00023186"/>
    </source>
</evidence>
<gene>
    <name evidence="6" type="ORF">C8J55DRAFT_532250</name>
</gene>
<dbReference type="Pfam" id="PF08547">
    <property type="entry name" value="CIA30"/>
    <property type="match status" value="1"/>
</dbReference>
<dbReference type="InterPro" id="IPR008979">
    <property type="entry name" value="Galactose-bd-like_sf"/>
</dbReference>
<evidence type="ECO:0000256" key="3">
    <source>
        <dbReference type="ARBA" id="ARBA00023128"/>
    </source>
</evidence>
<evidence type="ECO:0000313" key="6">
    <source>
        <dbReference type="EMBL" id="KAJ4463247.1"/>
    </source>
</evidence>
<proteinExistence type="inferred from homology"/>
<comment type="similarity">
    <text evidence="2">Belongs to the CIA30 family.</text>
</comment>
<keyword evidence="4" id="KW-0143">Chaperone</keyword>
<dbReference type="GO" id="GO:0005739">
    <property type="term" value="C:mitochondrion"/>
    <property type="evidence" value="ECO:0007669"/>
    <property type="project" value="UniProtKB-SubCell"/>
</dbReference>
<dbReference type="InterPro" id="IPR039131">
    <property type="entry name" value="NDUFAF1"/>
</dbReference>
<dbReference type="EMBL" id="JANVFS010000080">
    <property type="protein sequence ID" value="KAJ4463247.1"/>
    <property type="molecule type" value="Genomic_DNA"/>
</dbReference>